<gene>
    <name evidence="4" type="ORF">GT037_001069</name>
</gene>
<accession>A0A8H7BHQ9</accession>
<dbReference type="EMBL" id="JAAABM010000001">
    <property type="protein sequence ID" value="KAF7682093.1"/>
    <property type="molecule type" value="Genomic_DNA"/>
</dbReference>
<dbReference type="CDD" id="cd02440">
    <property type="entry name" value="AdoMet_MTases"/>
    <property type="match status" value="1"/>
</dbReference>
<dbReference type="InterPro" id="IPR013217">
    <property type="entry name" value="Methyltransf_12"/>
</dbReference>
<evidence type="ECO:0000313" key="4">
    <source>
        <dbReference type="EMBL" id="KAF7682093.1"/>
    </source>
</evidence>
<dbReference type="GO" id="GO:0016740">
    <property type="term" value="F:transferase activity"/>
    <property type="evidence" value="ECO:0007669"/>
    <property type="project" value="UniProtKB-KW"/>
</dbReference>
<reference evidence="4" key="2">
    <citation type="submission" date="2020-08" db="EMBL/GenBank/DDBJ databases">
        <title>Draft Genome Sequence of Cumin Blight Pathogen Alternaria burnsii.</title>
        <authorList>
            <person name="Feng Z."/>
        </authorList>
    </citation>
    <scope>NUCLEOTIDE SEQUENCE</scope>
    <source>
        <strain evidence="4">CBS107.38</strain>
    </source>
</reference>
<proteinExistence type="predicted"/>
<dbReference type="Gene3D" id="3.40.50.150">
    <property type="entry name" value="Vaccinia Virus protein VP39"/>
    <property type="match status" value="1"/>
</dbReference>
<dbReference type="AlphaFoldDB" id="A0A8H7BHQ9"/>
<dbReference type="PANTHER" id="PTHR43861:SF3">
    <property type="entry name" value="PUTATIVE (AFU_ORTHOLOGUE AFUA_2G14390)-RELATED"/>
    <property type="match status" value="1"/>
</dbReference>
<comment type="caution">
    <text evidence="4">The sequence shown here is derived from an EMBL/GenBank/DDBJ whole genome shotgun (WGS) entry which is preliminary data.</text>
</comment>
<feature type="compositionally biased region" description="Pro residues" evidence="2">
    <location>
        <begin position="303"/>
        <end position="313"/>
    </location>
</feature>
<dbReference type="SUPFAM" id="SSF53335">
    <property type="entry name" value="S-adenosyl-L-methionine-dependent methyltransferases"/>
    <property type="match status" value="1"/>
</dbReference>
<feature type="region of interest" description="Disordered" evidence="2">
    <location>
        <begin position="292"/>
        <end position="313"/>
    </location>
</feature>
<evidence type="ECO:0000259" key="3">
    <source>
        <dbReference type="Pfam" id="PF08242"/>
    </source>
</evidence>
<sequence>MTSLLQGTDIGQVSDWFEERPTNKANRQKLAQAIRDRVFFSGVDWAKLPGSIEVGREVRMLDYACGPGFLSNIFGPYVSSIHAVDASSAMIERYRNNMNEFGPGHGKVAAIVGNLLSKPPEPALLADEEYHNFDLITVGSALHHFPCAEDAVRLLGGRLKPGGVLFVQDLYSHVSSEAVQQSGQVNPPQYKEGDMKKHMEKAGLGDFKFEILQENLKIELPSEEMCQVQCFIARAARPLSYQGHDAGLPAPSKPSPRKLFDAFTPKRTYTPTHTEDAIPLAIDSEARQKTLAPASFIADASAPPAPGTPPPPH</sequence>
<evidence type="ECO:0000313" key="5">
    <source>
        <dbReference type="Proteomes" id="UP000596902"/>
    </source>
</evidence>
<reference evidence="4" key="1">
    <citation type="submission" date="2020-01" db="EMBL/GenBank/DDBJ databases">
        <authorList>
            <person name="Feng Z.H.Z."/>
        </authorList>
    </citation>
    <scope>NUCLEOTIDE SEQUENCE</scope>
    <source>
        <strain evidence="4">CBS107.38</strain>
    </source>
</reference>
<protein>
    <recommendedName>
        <fullName evidence="3">Methyltransferase type 12 domain-containing protein</fullName>
    </recommendedName>
</protein>
<keyword evidence="1" id="KW-0808">Transferase</keyword>
<dbReference type="PANTHER" id="PTHR43861">
    <property type="entry name" value="TRANS-ACONITATE 2-METHYLTRANSFERASE-RELATED"/>
    <property type="match status" value="1"/>
</dbReference>
<dbReference type="RefSeq" id="XP_038791972.1">
    <property type="nucleotide sequence ID" value="XM_038926116.1"/>
</dbReference>
<evidence type="ECO:0000256" key="2">
    <source>
        <dbReference type="SAM" id="MobiDB-lite"/>
    </source>
</evidence>
<dbReference type="Pfam" id="PF08242">
    <property type="entry name" value="Methyltransf_12"/>
    <property type="match status" value="1"/>
</dbReference>
<evidence type="ECO:0000256" key="1">
    <source>
        <dbReference type="ARBA" id="ARBA00022679"/>
    </source>
</evidence>
<dbReference type="GeneID" id="62199294"/>
<keyword evidence="5" id="KW-1185">Reference proteome</keyword>
<name>A0A8H7BHQ9_9PLEO</name>
<dbReference type="Proteomes" id="UP000596902">
    <property type="component" value="Unassembled WGS sequence"/>
</dbReference>
<feature type="domain" description="Methyltransferase type 12" evidence="3">
    <location>
        <begin position="61"/>
        <end position="165"/>
    </location>
</feature>
<dbReference type="InterPro" id="IPR029063">
    <property type="entry name" value="SAM-dependent_MTases_sf"/>
</dbReference>
<organism evidence="4 5">
    <name type="scientific">Alternaria burnsii</name>
    <dbReference type="NCBI Taxonomy" id="1187904"/>
    <lineage>
        <taxon>Eukaryota</taxon>
        <taxon>Fungi</taxon>
        <taxon>Dikarya</taxon>
        <taxon>Ascomycota</taxon>
        <taxon>Pezizomycotina</taxon>
        <taxon>Dothideomycetes</taxon>
        <taxon>Pleosporomycetidae</taxon>
        <taxon>Pleosporales</taxon>
        <taxon>Pleosporineae</taxon>
        <taxon>Pleosporaceae</taxon>
        <taxon>Alternaria</taxon>
        <taxon>Alternaria sect. Alternaria</taxon>
    </lineage>
</organism>